<protein>
    <submittedName>
        <fullName evidence="1">Uncharacterized protein</fullName>
    </submittedName>
</protein>
<evidence type="ECO:0000313" key="2">
    <source>
        <dbReference type="Proteomes" id="UP001153332"/>
    </source>
</evidence>
<comment type="caution">
    <text evidence="1">The sequence shown here is derived from an EMBL/GenBank/DDBJ whole genome shotgun (WGS) entry which is preliminary data.</text>
</comment>
<accession>A0ACC2K0C4</accession>
<dbReference type="EMBL" id="JAPUUL010000030">
    <property type="protein sequence ID" value="KAJ8133237.1"/>
    <property type="molecule type" value="Genomic_DNA"/>
</dbReference>
<evidence type="ECO:0000313" key="1">
    <source>
        <dbReference type="EMBL" id="KAJ8133237.1"/>
    </source>
</evidence>
<gene>
    <name evidence="1" type="ORF">O1611_g387</name>
</gene>
<name>A0ACC2K0C4_9PEZI</name>
<dbReference type="Proteomes" id="UP001153332">
    <property type="component" value="Unassembled WGS sequence"/>
</dbReference>
<keyword evidence="2" id="KW-1185">Reference proteome</keyword>
<proteinExistence type="predicted"/>
<sequence length="124" mass="14222">MPRPRAAVYRAVSLDELQAWIWAIVDSHKFEDWKQQILTTQYQAVVKTNDGVSLVAKRDVDSQTALHYKLAIYRGEFVSLIQASCRLWGRRPDSSPDAPIKPLEKDATAEIAYMGVIWRLTQDF</sequence>
<organism evidence="1 2">
    <name type="scientific">Lasiodiplodia mahajangana</name>
    <dbReference type="NCBI Taxonomy" id="1108764"/>
    <lineage>
        <taxon>Eukaryota</taxon>
        <taxon>Fungi</taxon>
        <taxon>Dikarya</taxon>
        <taxon>Ascomycota</taxon>
        <taxon>Pezizomycotina</taxon>
        <taxon>Dothideomycetes</taxon>
        <taxon>Dothideomycetes incertae sedis</taxon>
        <taxon>Botryosphaeriales</taxon>
        <taxon>Botryosphaeriaceae</taxon>
        <taxon>Lasiodiplodia</taxon>
    </lineage>
</organism>
<reference evidence="1" key="1">
    <citation type="submission" date="2022-12" db="EMBL/GenBank/DDBJ databases">
        <title>Genome Sequence of Lasiodiplodia mahajangana.</title>
        <authorList>
            <person name="Buettner E."/>
        </authorList>
    </citation>
    <scope>NUCLEOTIDE SEQUENCE</scope>
    <source>
        <strain evidence="1">VT137</strain>
    </source>
</reference>